<feature type="region of interest" description="Disordered" evidence="1">
    <location>
        <begin position="97"/>
        <end position="139"/>
    </location>
</feature>
<feature type="compositionally biased region" description="Basic and acidic residues" evidence="1">
    <location>
        <begin position="234"/>
        <end position="243"/>
    </location>
</feature>
<accession>A0A1M6S649</accession>
<organism evidence="2 3">
    <name type="scientific">Muricoccus roseus</name>
    <dbReference type="NCBI Taxonomy" id="198092"/>
    <lineage>
        <taxon>Bacteria</taxon>
        <taxon>Pseudomonadati</taxon>
        <taxon>Pseudomonadota</taxon>
        <taxon>Alphaproteobacteria</taxon>
        <taxon>Acetobacterales</taxon>
        <taxon>Roseomonadaceae</taxon>
        <taxon>Muricoccus</taxon>
    </lineage>
</organism>
<feature type="compositionally biased region" description="Basic and acidic residues" evidence="1">
    <location>
        <begin position="120"/>
        <end position="139"/>
    </location>
</feature>
<feature type="compositionally biased region" description="Basic and acidic residues" evidence="1">
    <location>
        <begin position="97"/>
        <end position="107"/>
    </location>
</feature>
<evidence type="ECO:0000313" key="3">
    <source>
        <dbReference type="Proteomes" id="UP000184387"/>
    </source>
</evidence>
<protein>
    <submittedName>
        <fullName evidence="2">Uncharacterized protein</fullName>
    </submittedName>
</protein>
<dbReference type="AlphaFoldDB" id="A0A1M6S649"/>
<name>A0A1M6S649_9PROT</name>
<proteinExistence type="predicted"/>
<feature type="region of interest" description="Disordered" evidence="1">
    <location>
        <begin position="183"/>
        <end position="204"/>
    </location>
</feature>
<reference evidence="2 3" key="1">
    <citation type="submission" date="2016-11" db="EMBL/GenBank/DDBJ databases">
        <authorList>
            <person name="Jaros S."/>
            <person name="Januszkiewicz K."/>
            <person name="Wedrychowicz H."/>
        </authorList>
    </citation>
    <scope>NUCLEOTIDE SEQUENCE [LARGE SCALE GENOMIC DNA]</scope>
    <source>
        <strain evidence="2 3">DSM 14916</strain>
    </source>
</reference>
<sequence length="273" mass="29434">MRFPTYTILCSGSRADAPAAIIPQLVGAVTVAWRTADCAAVEVRPSAADAAPLPPAGVEAEPECPKVHWTLCHMTNWPNGVRSIMPDSSRVPLRAELHPGQQGRDRSAAGTRSRHIRVASRKDDSRPRTKHTGEEHPPVLEERFESAARCLRTRGVWDPRGGGRVRTTLLPILPNARGATAVTEGGGARLQPPAPRSQGRQPVPRLRAKVRRDAGLSRGVGAVAAEGAGSPCRRWPEAQHEATRSAGHMANWPLRQTTARPVRADQKPDRGLG</sequence>
<feature type="region of interest" description="Disordered" evidence="1">
    <location>
        <begin position="227"/>
        <end position="273"/>
    </location>
</feature>
<evidence type="ECO:0000313" key="2">
    <source>
        <dbReference type="EMBL" id="SHK40262.1"/>
    </source>
</evidence>
<dbReference type="EMBL" id="FQZF01000050">
    <property type="protein sequence ID" value="SHK40262.1"/>
    <property type="molecule type" value="Genomic_DNA"/>
</dbReference>
<gene>
    <name evidence="2" type="ORF">SAMN02745194_04844</name>
</gene>
<evidence type="ECO:0000256" key="1">
    <source>
        <dbReference type="SAM" id="MobiDB-lite"/>
    </source>
</evidence>
<feature type="compositionally biased region" description="Basic and acidic residues" evidence="1">
    <location>
        <begin position="262"/>
        <end position="273"/>
    </location>
</feature>
<dbReference type="Proteomes" id="UP000184387">
    <property type="component" value="Unassembled WGS sequence"/>
</dbReference>
<keyword evidence="3" id="KW-1185">Reference proteome</keyword>